<sequence length="89" mass="9976">MKRGDLPVGKEELEKLQAGDKTLEQIEKLAEEGQESSCWSEIYEEKWIAVLGYREPRGDRERAVGVTYIDQEGGTTTGSLNTSGRTLRT</sequence>
<organism evidence="1">
    <name type="scientific">Amphimedon queenslandica</name>
    <name type="common">Sponge</name>
    <dbReference type="NCBI Taxonomy" id="400682"/>
    <lineage>
        <taxon>Eukaryota</taxon>
        <taxon>Metazoa</taxon>
        <taxon>Porifera</taxon>
        <taxon>Demospongiae</taxon>
        <taxon>Heteroscleromorpha</taxon>
        <taxon>Haplosclerida</taxon>
        <taxon>Niphatidae</taxon>
        <taxon>Amphimedon</taxon>
    </lineage>
</organism>
<name>A0A1X7TYQ3_AMPQE</name>
<dbReference type="AlphaFoldDB" id="A0A1X7TYQ3"/>
<reference evidence="1" key="1">
    <citation type="submission" date="2017-05" db="UniProtKB">
        <authorList>
            <consortium name="EnsemblMetazoa"/>
        </authorList>
    </citation>
    <scope>IDENTIFICATION</scope>
</reference>
<evidence type="ECO:0000313" key="1">
    <source>
        <dbReference type="EnsemblMetazoa" id="Aqu2.1.20235_001"/>
    </source>
</evidence>
<proteinExistence type="predicted"/>
<dbReference type="InParanoid" id="A0A1X7TYQ3"/>
<dbReference type="EnsemblMetazoa" id="Aqu2.1.20235_001">
    <property type="protein sequence ID" value="Aqu2.1.20235_001"/>
    <property type="gene ID" value="Aqu2.1.20235"/>
</dbReference>
<accession>A0A1X7TYQ3</accession>
<protein>
    <submittedName>
        <fullName evidence="1">Uncharacterized protein</fullName>
    </submittedName>
</protein>